<comment type="caution">
    <text evidence="2">The sequence shown here is derived from an EMBL/GenBank/DDBJ whole genome shotgun (WGS) entry which is preliminary data.</text>
</comment>
<evidence type="ECO:0000259" key="1">
    <source>
        <dbReference type="Pfam" id="PF25137"/>
    </source>
</evidence>
<reference evidence="2 3" key="1">
    <citation type="submission" date="2017-10" db="EMBL/GenBank/DDBJ databases">
        <title>Extensive intraspecific genome diversity in a model arbuscular mycorrhizal fungus.</title>
        <authorList>
            <person name="Chen E.C.H."/>
            <person name="Morin E."/>
            <person name="Baudet D."/>
            <person name="Noel J."/>
            <person name="Ndikumana S."/>
            <person name="Charron P."/>
            <person name="St-Onge C."/>
            <person name="Giorgi J."/>
            <person name="Grigoriev I.V."/>
            <person name="Roux C."/>
            <person name="Martin F.M."/>
            <person name="Corradi N."/>
        </authorList>
    </citation>
    <scope>NUCLEOTIDE SEQUENCE [LARGE SCALE GENOMIC DNA]</scope>
    <source>
        <strain evidence="2 3">A1</strain>
    </source>
</reference>
<dbReference type="PANTHER" id="PTHR11496:SF103">
    <property type="entry name" value="DEHYDROGENASE, PUTATIVE-RELATED"/>
    <property type="match status" value="1"/>
</dbReference>
<feature type="domain" description="Fe-containing alcohol dehydrogenase-like C-terminal" evidence="1">
    <location>
        <begin position="2"/>
        <end position="159"/>
    </location>
</feature>
<evidence type="ECO:0000313" key="2">
    <source>
        <dbReference type="EMBL" id="PKC52052.1"/>
    </source>
</evidence>
<proteinExistence type="predicted"/>
<accession>A0A2N0QLY2</accession>
<evidence type="ECO:0000313" key="3">
    <source>
        <dbReference type="Proteomes" id="UP000232688"/>
    </source>
</evidence>
<dbReference type="PANTHER" id="PTHR11496">
    <property type="entry name" value="ALCOHOL DEHYDROGENASE"/>
    <property type="match status" value="1"/>
</dbReference>
<dbReference type="EMBL" id="LLXH01006480">
    <property type="protein sequence ID" value="PKC52052.1"/>
    <property type="molecule type" value="Genomic_DNA"/>
</dbReference>
<reference evidence="2 3" key="2">
    <citation type="submission" date="2017-10" db="EMBL/GenBank/DDBJ databases">
        <title>Genome analyses suggest a sexual origin of heterokaryosis in a supposedly ancient asexual fungus.</title>
        <authorList>
            <person name="Corradi N."/>
            <person name="Sedzielewska K."/>
            <person name="Noel J."/>
            <person name="Charron P."/>
            <person name="Farinelli L."/>
            <person name="Marton T."/>
            <person name="Kruger M."/>
            <person name="Pelin A."/>
            <person name="Brachmann A."/>
            <person name="Corradi N."/>
        </authorList>
    </citation>
    <scope>NUCLEOTIDE SEQUENCE [LARGE SCALE GENOMIC DNA]</scope>
    <source>
        <strain evidence="2 3">A1</strain>
    </source>
</reference>
<sequence length="172" mass="18836">MAAEKAAKLVFENLLTAYKDPNNIEARVNMSLASVTAGFAFNLTQTAAAHACSYPLTQDFGITHGEACAFTLAAFWRLNSQSDDPYVSTRLQDFSKRCGFEDGNVLADFIDFMKKEMDLCMTLEDAGVTSEELLDNLVANSFAPNMQNNPIEMTPSSLKVFYQSLSKSSAVS</sequence>
<dbReference type="Proteomes" id="UP000232688">
    <property type="component" value="Unassembled WGS sequence"/>
</dbReference>
<dbReference type="AlphaFoldDB" id="A0A2N0QLY2"/>
<dbReference type="InterPro" id="IPR039697">
    <property type="entry name" value="Alcohol_dehydrogenase_Fe"/>
</dbReference>
<dbReference type="VEuPathDB" id="FungiDB:RhiirA1_482366"/>
<gene>
    <name evidence="2" type="ORF">RhiirA1_482366</name>
</gene>
<protein>
    <submittedName>
        <fullName evidence="2">Dehydroquinate synthase-like protein</fullName>
    </submittedName>
</protein>
<dbReference type="InterPro" id="IPR056798">
    <property type="entry name" value="ADH_Fe_C"/>
</dbReference>
<organism evidence="2 3">
    <name type="scientific">Rhizophagus irregularis</name>
    <dbReference type="NCBI Taxonomy" id="588596"/>
    <lineage>
        <taxon>Eukaryota</taxon>
        <taxon>Fungi</taxon>
        <taxon>Fungi incertae sedis</taxon>
        <taxon>Mucoromycota</taxon>
        <taxon>Glomeromycotina</taxon>
        <taxon>Glomeromycetes</taxon>
        <taxon>Glomerales</taxon>
        <taxon>Glomeraceae</taxon>
        <taxon>Rhizophagus</taxon>
    </lineage>
</organism>
<dbReference type="SUPFAM" id="SSF56796">
    <property type="entry name" value="Dehydroquinate synthase-like"/>
    <property type="match status" value="1"/>
</dbReference>
<dbReference type="GO" id="GO:0004022">
    <property type="term" value="F:alcohol dehydrogenase (NAD+) activity"/>
    <property type="evidence" value="ECO:0007669"/>
    <property type="project" value="TreeGrafter"/>
</dbReference>
<dbReference type="Gene3D" id="1.20.1090.10">
    <property type="entry name" value="Dehydroquinate synthase-like - alpha domain"/>
    <property type="match status" value="1"/>
</dbReference>
<name>A0A2N0QLY2_9GLOM</name>
<dbReference type="Pfam" id="PF25137">
    <property type="entry name" value="ADH_Fe_C"/>
    <property type="match status" value="1"/>
</dbReference>